<evidence type="ECO:0000256" key="3">
    <source>
        <dbReference type="ARBA" id="ARBA00004763"/>
    </source>
</evidence>
<dbReference type="InterPro" id="IPR006390">
    <property type="entry name" value="DHP_synth_dom"/>
</dbReference>
<dbReference type="RefSeq" id="WP_195022907.1">
    <property type="nucleotide sequence ID" value="NZ_JADLPS010000008.1"/>
</dbReference>
<keyword evidence="6 10" id="KW-0808">Transferase</keyword>
<evidence type="ECO:0000313" key="14">
    <source>
        <dbReference type="Proteomes" id="UP001602089"/>
    </source>
</evidence>
<sequence length="315" mass="32933">MSALITPRDGRSCVVMGVVNVTSDSFSDGGRYLDPAVAVAHGVRLYEAGADIIDVGGESTRPGAVRIDPETEAQRVVPVIRGLVEAGVPTSVDTMRASVAAAAIDAGVSVVNDVSGGRADAEMVKVVAAAEIPWILMHWRANADHRHIGPADHYDDVVREVLAELSSQVDLAMAAGVHPSRLVLDPGLGFAKNAEHNWALLGALPELTAQGLPILVGASRKRFLGSLLGDESGPRPPDGREVATATISALAAQHGAWGVRVHDVRSSLDAIAVADAWRRAAESAERRAAESAERRAAESVERRAAEAGSHNQGSE</sequence>
<feature type="compositionally biased region" description="Basic and acidic residues" evidence="11">
    <location>
        <begin position="282"/>
        <end position="305"/>
    </location>
</feature>
<evidence type="ECO:0000256" key="6">
    <source>
        <dbReference type="ARBA" id="ARBA00022679"/>
    </source>
</evidence>
<comment type="caution">
    <text evidence="13">The sequence shown here is derived from an EMBL/GenBank/DDBJ whole genome shotgun (WGS) entry which is preliminary data.</text>
</comment>
<evidence type="ECO:0000256" key="5">
    <source>
        <dbReference type="ARBA" id="ARBA00012458"/>
    </source>
</evidence>
<dbReference type="SUPFAM" id="SSF51717">
    <property type="entry name" value="Dihydropteroate synthetase-like"/>
    <property type="match status" value="1"/>
</dbReference>
<dbReference type="NCBIfam" id="TIGR01496">
    <property type="entry name" value="DHPS"/>
    <property type="match status" value="1"/>
</dbReference>
<evidence type="ECO:0000256" key="1">
    <source>
        <dbReference type="ARBA" id="ARBA00000012"/>
    </source>
</evidence>
<dbReference type="Proteomes" id="UP001602089">
    <property type="component" value="Unassembled WGS sequence"/>
</dbReference>
<reference evidence="13 14" key="1">
    <citation type="submission" date="2024-10" db="EMBL/GenBank/DDBJ databases">
        <title>The Natural Products Discovery Center: Release of the First 8490 Sequenced Strains for Exploring Actinobacteria Biosynthetic Diversity.</title>
        <authorList>
            <person name="Kalkreuter E."/>
            <person name="Kautsar S.A."/>
            <person name="Yang D."/>
            <person name="Bader C.D."/>
            <person name="Teijaro C.N."/>
            <person name="Fluegel L."/>
            <person name="Davis C.M."/>
            <person name="Simpson J.R."/>
            <person name="Lauterbach L."/>
            <person name="Steele A.D."/>
            <person name="Gui C."/>
            <person name="Meng S."/>
            <person name="Li G."/>
            <person name="Viehrig K."/>
            <person name="Ye F."/>
            <person name="Su P."/>
            <person name="Kiefer A.F."/>
            <person name="Nichols A."/>
            <person name="Cepeda A.J."/>
            <person name="Yan W."/>
            <person name="Fan B."/>
            <person name="Jiang Y."/>
            <person name="Adhikari A."/>
            <person name="Zheng C.-J."/>
            <person name="Schuster L."/>
            <person name="Cowan T.M."/>
            <person name="Smanski M.J."/>
            <person name="Chevrette M.G."/>
            <person name="De Carvalho L.P.S."/>
            <person name="Shen B."/>
        </authorList>
    </citation>
    <scope>NUCLEOTIDE SEQUENCE [LARGE SCALE GENOMIC DNA]</scope>
    <source>
        <strain evidence="13 14">NPDC001867</strain>
    </source>
</reference>
<keyword evidence="8 10" id="KW-0460">Magnesium</keyword>
<dbReference type="InterPro" id="IPR045031">
    <property type="entry name" value="DHP_synth-like"/>
</dbReference>
<dbReference type="Pfam" id="PF00809">
    <property type="entry name" value="Pterin_bind"/>
    <property type="match status" value="1"/>
</dbReference>
<accession>A0ABW6T5T2</accession>
<dbReference type="EMBL" id="JBIATK010000001">
    <property type="protein sequence ID" value="MFF4021509.1"/>
    <property type="molecule type" value="Genomic_DNA"/>
</dbReference>
<comment type="function">
    <text evidence="10">Catalyzes the condensation of para-aminobenzoate (pABA) with 6-hydroxymethyl-7,8-dihydropterin diphosphate (DHPt-PP) to form 7,8-dihydropteroate (H2Pte), the immediate precursor of folate derivatives.</text>
</comment>
<feature type="domain" description="Pterin-binding" evidence="12">
    <location>
        <begin position="13"/>
        <end position="272"/>
    </location>
</feature>
<evidence type="ECO:0000256" key="11">
    <source>
        <dbReference type="SAM" id="MobiDB-lite"/>
    </source>
</evidence>
<dbReference type="CDD" id="cd00739">
    <property type="entry name" value="DHPS"/>
    <property type="match status" value="1"/>
</dbReference>
<evidence type="ECO:0000256" key="7">
    <source>
        <dbReference type="ARBA" id="ARBA00022723"/>
    </source>
</evidence>
<comment type="catalytic activity">
    <reaction evidence="1">
        <text>(7,8-dihydropterin-6-yl)methyl diphosphate + 4-aminobenzoate = 7,8-dihydropteroate + diphosphate</text>
        <dbReference type="Rhea" id="RHEA:19949"/>
        <dbReference type="ChEBI" id="CHEBI:17836"/>
        <dbReference type="ChEBI" id="CHEBI:17839"/>
        <dbReference type="ChEBI" id="CHEBI:33019"/>
        <dbReference type="ChEBI" id="CHEBI:72950"/>
        <dbReference type="EC" id="2.5.1.15"/>
    </reaction>
</comment>
<comment type="cofactor">
    <cofactor evidence="2 10">
        <name>Mg(2+)</name>
        <dbReference type="ChEBI" id="CHEBI:18420"/>
    </cofactor>
</comment>
<evidence type="ECO:0000256" key="9">
    <source>
        <dbReference type="ARBA" id="ARBA00022909"/>
    </source>
</evidence>
<evidence type="ECO:0000313" key="13">
    <source>
        <dbReference type="EMBL" id="MFF4021509.1"/>
    </source>
</evidence>
<evidence type="ECO:0000256" key="8">
    <source>
        <dbReference type="ARBA" id="ARBA00022842"/>
    </source>
</evidence>
<keyword evidence="14" id="KW-1185">Reference proteome</keyword>
<dbReference type="InterPro" id="IPR011005">
    <property type="entry name" value="Dihydropteroate_synth-like_sf"/>
</dbReference>
<evidence type="ECO:0000259" key="12">
    <source>
        <dbReference type="PROSITE" id="PS50972"/>
    </source>
</evidence>
<dbReference type="GO" id="GO:0004156">
    <property type="term" value="F:dihydropteroate synthase activity"/>
    <property type="evidence" value="ECO:0007669"/>
    <property type="project" value="UniProtKB-EC"/>
</dbReference>
<dbReference type="PROSITE" id="PS50972">
    <property type="entry name" value="PTERIN_BINDING"/>
    <property type="match status" value="1"/>
</dbReference>
<evidence type="ECO:0000256" key="2">
    <source>
        <dbReference type="ARBA" id="ARBA00001946"/>
    </source>
</evidence>
<feature type="region of interest" description="Disordered" evidence="11">
    <location>
        <begin position="282"/>
        <end position="315"/>
    </location>
</feature>
<name>A0ABW6T5T2_9NOCA</name>
<gene>
    <name evidence="13" type="primary">folP</name>
    <name evidence="13" type="ORF">ACFYY5_01575</name>
</gene>
<dbReference type="Gene3D" id="3.20.20.20">
    <property type="entry name" value="Dihydropteroate synthase-like"/>
    <property type="match status" value="1"/>
</dbReference>
<comment type="similarity">
    <text evidence="4 10">Belongs to the DHPS family.</text>
</comment>
<organism evidence="13 14">
    <name type="scientific">Nocardia elegans</name>
    <dbReference type="NCBI Taxonomy" id="300029"/>
    <lineage>
        <taxon>Bacteria</taxon>
        <taxon>Bacillati</taxon>
        <taxon>Actinomycetota</taxon>
        <taxon>Actinomycetes</taxon>
        <taxon>Mycobacteriales</taxon>
        <taxon>Nocardiaceae</taxon>
        <taxon>Nocardia</taxon>
    </lineage>
</organism>
<keyword evidence="7 10" id="KW-0479">Metal-binding</keyword>
<dbReference type="PROSITE" id="PS00792">
    <property type="entry name" value="DHPS_1"/>
    <property type="match status" value="1"/>
</dbReference>
<proteinExistence type="inferred from homology"/>
<dbReference type="PANTHER" id="PTHR20941">
    <property type="entry name" value="FOLATE SYNTHESIS PROTEINS"/>
    <property type="match status" value="1"/>
</dbReference>
<dbReference type="InterPro" id="IPR000489">
    <property type="entry name" value="Pterin-binding_dom"/>
</dbReference>
<comment type="pathway">
    <text evidence="3 10">Cofactor biosynthesis; tetrahydrofolate biosynthesis; 7,8-dihydrofolate from 2-amino-4-hydroxy-6-hydroxymethyl-7,8-dihydropteridine diphosphate and 4-aminobenzoate: step 1/2.</text>
</comment>
<dbReference type="PROSITE" id="PS00793">
    <property type="entry name" value="DHPS_2"/>
    <property type="match status" value="1"/>
</dbReference>
<evidence type="ECO:0000256" key="4">
    <source>
        <dbReference type="ARBA" id="ARBA00009503"/>
    </source>
</evidence>
<keyword evidence="9 10" id="KW-0289">Folate biosynthesis</keyword>
<dbReference type="PANTHER" id="PTHR20941:SF1">
    <property type="entry name" value="FOLIC ACID SYNTHESIS PROTEIN FOL1"/>
    <property type="match status" value="1"/>
</dbReference>
<protein>
    <recommendedName>
        <fullName evidence="5 10">Dihydropteroate synthase</fullName>
        <shortName evidence="10">DHPS</shortName>
        <ecNumber evidence="5 10">2.5.1.15</ecNumber>
    </recommendedName>
    <alternativeName>
        <fullName evidence="10">Dihydropteroate pyrophosphorylase</fullName>
    </alternativeName>
</protein>
<evidence type="ECO:0000256" key="10">
    <source>
        <dbReference type="RuleBase" id="RU361205"/>
    </source>
</evidence>
<dbReference type="EC" id="2.5.1.15" evidence="5 10"/>